<accession>A0A0H2S5L3</accession>
<dbReference type="InterPro" id="IPR001810">
    <property type="entry name" value="F-box_dom"/>
</dbReference>
<evidence type="ECO:0000256" key="1">
    <source>
        <dbReference type="SAM" id="MobiDB-lite"/>
    </source>
</evidence>
<evidence type="ECO:0000313" key="3">
    <source>
        <dbReference type="EMBL" id="KLO19540.1"/>
    </source>
</evidence>
<organism evidence="3 4">
    <name type="scientific">Schizopora paradoxa</name>
    <dbReference type="NCBI Taxonomy" id="27342"/>
    <lineage>
        <taxon>Eukaryota</taxon>
        <taxon>Fungi</taxon>
        <taxon>Dikarya</taxon>
        <taxon>Basidiomycota</taxon>
        <taxon>Agaricomycotina</taxon>
        <taxon>Agaricomycetes</taxon>
        <taxon>Hymenochaetales</taxon>
        <taxon>Schizoporaceae</taxon>
        <taxon>Schizopora</taxon>
    </lineage>
</organism>
<dbReference type="InterPro" id="IPR036047">
    <property type="entry name" value="F-box-like_dom_sf"/>
</dbReference>
<dbReference type="STRING" id="27342.A0A0H2S5L3"/>
<dbReference type="CDD" id="cd09917">
    <property type="entry name" value="F-box_SF"/>
    <property type="match status" value="1"/>
</dbReference>
<name>A0A0H2S5L3_9AGAM</name>
<evidence type="ECO:0000259" key="2">
    <source>
        <dbReference type="PROSITE" id="PS50181"/>
    </source>
</evidence>
<gene>
    <name evidence="3" type="ORF">SCHPADRAFT_992779</name>
</gene>
<evidence type="ECO:0000313" key="4">
    <source>
        <dbReference type="Proteomes" id="UP000053477"/>
    </source>
</evidence>
<dbReference type="Pfam" id="PF00646">
    <property type="entry name" value="F-box"/>
    <property type="match status" value="1"/>
</dbReference>
<sequence>MSKRPQRAAKTRALQKVEASSDVELEDDILEFSEMESEGKGRDSDSGGSLYGGDHTARKGEGKRVTGDTNREGRSQKRARKTTSGHDPQKHEVQTSSSSSFHKKPLNRLTRLVTGPESRAARVQVKEKKSVGNTSTRGRGLGKLKRLLDIPIEVFCNILEHLDPLDLLNWARSSRALHGLIITRSMKRVWQACLKAHNVPPLPHLVPINEVQLASMLFDNSCQACGASALNTAFHDRLLVRLCKGCLNYNTSSGSKIAKTYGKGVAKDKMIYDLLPNLGRNKYLIPDFQDIIEKYIAAHADPDERRNFITKKREVAIAIAEYSCSLTWWRNGKWSQERSENNHAQEERENSILKKITDMGYSDDEISFCRSMHYDGSRSFESILNQPRRLTDRIWKSISKELLGFMERARKGLRLQKKTTVLLPFWEKMCSTYREAHNGDWPKFNFADFRELPSVKALLDDSVPEELPDTVFSELKLQLPLILEERPNKLEAECLAIVLEGREELGLASFDSISTTTRTCENESKIESITFSPFAYAFDALKARTTDSPLYAASTTFAGSIHDCDTNKPMSFQAVMDTFFLNPRPERARNGKQLSPWKAPKFQKTFAKDAEEILQAFGFPLNVTFIHMSQSVSAWLCKPCANRLRAYTYGKSWTEWVTHYATHKSTEPDICPEDIIANAYSFQFSDAR</sequence>
<dbReference type="Proteomes" id="UP000053477">
    <property type="component" value="Unassembled WGS sequence"/>
</dbReference>
<feature type="compositionally biased region" description="Basic residues" evidence="1">
    <location>
        <begin position="1"/>
        <end position="10"/>
    </location>
</feature>
<feature type="domain" description="F-box" evidence="2">
    <location>
        <begin position="144"/>
        <end position="193"/>
    </location>
</feature>
<dbReference type="AlphaFoldDB" id="A0A0H2S5L3"/>
<feature type="compositionally biased region" description="Acidic residues" evidence="1">
    <location>
        <begin position="21"/>
        <end position="36"/>
    </location>
</feature>
<dbReference type="PROSITE" id="PS50181">
    <property type="entry name" value="FBOX"/>
    <property type="match status" value="1"/>
</dbReference>
<feature type="compositionally biased region" description="Basic and acidic residues" evidence="1">
    <location>
        <begin position="55"/>
        <end position="75"/>
    </location>
</feature>
<dbReference type="SUPFAM" id="SSF81383">
    <property type="entry name" value="F-box domain"/>
    <property type="match status" value="1"/>
</dbReference>
<dbReference type="OrthoDB" id="2322499at2759"/>
<dbReference type="InParanoid" id="A0A0H2S5L3"/>
<protein>
    <recommendedName>
        <fullName evidence="2">F-box domain-containing protein</fullName>
    </recommendedName>
</protein>
<keyword evidence="4" id="KW-1185">Reference proteome</keyword>
<reference evidence="3 4" key="1">
    <citation type="submission" date="2015-04" db="EMBL/GenBank/DDBJ databases">
        <title>Complete genome sequence of Schizopora paradoxa KUC8140, a cosmopolitan wood degrader in East Asia.</title>
        <authorList>
            <consortium name="DOE Joint Genome Institute"/>
            <person name="Min B."/>
            <person name="Park H."/>
            <person name="Jang Y."/>
            <person name="Kim J.-J."/>
            <person name="Kim K.H."/>
            <person name="Pangilinan J."/>
            <person name="Lipzen A."/>
            <person name="Riley R."/>
            <person name="Grigoriev I.V."/>
            <person name="Spatafora J.W."/>
            <person name="Choi I.-G."/>
        </authorList>
    </citation>
    <scope>NUCLEOTIDE SEQUENCE [LARGE SCALE GENOMIC DNA]</scope>
    <source>
        <strain evidence="3 4">KUC8140</strain>
    </source>
</reference>
<feature type="region of interest" description="Disordered" evidence="1">
    <location>
        <begin position="1"/>
        <end position="137"/>
    </location>
</feature>
<dbReference type="EMBL" id="KQ085886">
    <property type="protein sequence ID" value="KLO19540.1"/>
    <property type="molecule type" value="Genomic_DNA"/>
</dbReference>
<proteinExistence type="predicted"/>